<accession>A0A6J6HCE6</accession>
<protein>
    <submittedName>
        <fullName evidence="1">Unannotated protein</fullName>
    </submittedName>
</protein>
<gene>
    <name evidence="1" type="ORF">UFOPK1855_00436</name>
</gene>
<dbReference type="AlphaFoldDB" id="A0A6J6HCE6"/>
<name>A0A6J6HCE6_9ZZZZ</name>
<reference evidence="1" key="1">
    <citation type="submission" date="2020-05" db="EMBL/GenBank/DDBJ databases">
        <authorList>
            <person name="Chiriac C."/>
            <person name="Salcher M."/>
            <person name="Ghai R."/>
            <person name="Kavagutti S V."/>
        </authorList>
    </citation>
    <scope>NUCLEOTIDE SEQUENCE</scope>
</reference>
<evidence type="ECO:0000313" key="1">
    <source>
        <dbReference type="EMBL" id="CAB4611372.1"/>
    </source>
</evidence>
<organism evidence="1">
    <name type="scientific">freshwater metagenome</name>
    <dbReference type="NCBI Taxonomy" id="449393"/>
    <lineage>
        <taxon>unclassified sequences</taxon>
        <taxon>metagenomes</taxon>
        <taxon>ecological metagenomes</taxon>
    </lineage>
</organism>
<proteinExistence type="predicted"/>
<dbReference type="EMBL" id="CAEZUW010000052">
    <property type="protein sequence ID" value="CAB4611372.1"/>
    <property type="molecule type" value="Genomic_DNA"/>
</dbReference>
<sequence length="64" mass="6954">MTTFPNRDFQNGDSEATRVVAKSRNPLAELAAEIAAMPEGSELMTKAEADALVKYIKSTPKVIE</sequence>